<keyword evidence="8" id="KW-1185">Reference proteome</keyword>
<feature type="domain" description="Protein kinase" evidence="6">
    <location>
        <begin position="23"/>
        <end position="272"/>
    </location>
</feature>
<sequence length="707" mass="73467">MSTGETVMPAPLRPGDPRTLAGHVLTGRLGEGGQGVVFLGRGPDGERVAVKILHARFGADPRARSRFVREVGAARRVAGFCTARVLSADLDGEVPYVVSEYIEGPSLREFVLRHGPQDGGSLERLAIGTLTALVAVHRAGIVHRDFKPGNVLLSPEGPRVVDFGIARILDATSTLTSQAVGTPAYMAPEQLGGLPATTAADLFAWGATMAYAATGRSPFAADSIAGIVAAVLDADPDLDGLTGPLRPLVESCLVKDPAARPSAADLLARLLATAQAPDTAADRTRLSATRVLSEEQTAPVPPEPATEPASEPRPAAGSAPVPAAAPARRISRRALLAGAGATAVAAAVGVTLLLRDDRTNWTHDLGKEEARTLAATEDTVFLLLRSGALHALDAATGHTRWTHPSGSTAMALSGAGLFTVGADGTVQNLDSAGGQSRWSARLAIVGTAKEGDDEKPPSPDFGDALIAAGGDVVAAAVLDRNSDFTGLDRAAVTAFDTGNGRRLWDRTVSQRTLQVLSPSRVLAAPDVIALVLGVTVHAFSTSTGKELWRFPLGGMYAGAAALTGDTFLIGGKDPGKAFHALDTATGKPRWQTSPSEFNATSLACDAQTVYIAPPAPGTVRGFDVHTGKERWRSIDVSQETWGPVNGIVYGTNSTEEPTIVALNASTGKTLWRWNGHQLEMLAANSSKAFIVSSDGENQTLSALRAAR</sequence>
<evidence type="ECO:0000256" key="1">
    <source>
        <dbReference type="ARBA" id="ARBA00022679"/>
    </source>
</evidence>
<proteinExistence type="predicted"/>
<dbReference type="Pfam" id="PF13360">
    <property type="entry name" value="PQQ_2"/>
    <property type="match status" value="2"/>
</dbReference>
<evidence type="ECO:0000313" key="7">
    <source>
        <dbReference type="EMBL" id="QKG23446.1"/>
    </source>
</evidence>
<feature type="compositionally biased region" description="Low complexity" evidence="5">
    <location>
        <begin position="306"/>
        <end position="324"/>
    </location>
</feature>
<name>A0A7D3ZYR7_ACTVE</name>
<dbReference type="InterPro" id="IPR015943">
    <property type="entry name" value="WD40/YVTN_repeat-like_dom_sf"/>
</dbReference>
<dbReference type="GO" id="GO:0005524">
    <property type="term" value="F:ATP binding"/>
    <property type="evidence" value="ECO:0007669"/>
    <property type="project" value="UniProtKB-KW"/>
</dbReference>
<dbReference type="SUPFAM" id="SSF56112">
    <property type="entry name" value="Protein kinase-like (PK-like)"/>
    <property type="match status" value="1"/>
</dbReference>
<accession>A0A7D3ZYR7</accession>
<dbReference type="SMART" id="SM00564">
    <property type="entry name" value="PQQ"/>
    <property type="match status" value="6"/>
</dbReference>
<dbReference type="PANTHER" id="PTHR43289:SF34">
    <property type="entry name" value="SERINE_THREONINE-PROTEIN KINASE YBDM-RELATED"/>
    <property type="match status" value="1"/>
</dbReference>
<dbReference type="CDD" id="cd14014">
    <property type="entry name" value="STKc_PknB_like"/>
    <property type="match status" value="1"/>
</dbReference>
<evidence type="ECO:0000313" key="8">
    <source>
        <dbReference type="Proteomes" id="UP000501240"/>
    </source>
</evidence>
<dbReference type="InterPro" id="IPR002372">
    <property type="entry name" value="PQQ_rpt_dom"/>
</dbReference>
<evidence type="ECO:0000256" key="3">
    <source>
        <dbReference type="ARBA" id="ARBA00022777"/>
    </source>
</evidence>
<dbReference type="InterPro" id="IPR018391">
    <property type="entry name" value="PQQ_b-propeller_rpt"/>
</dbReference>
<evidence type="ECO:0000256" key="5">
    <source>
        <dbReference type="SAM" id="MobiDB-lite"/>
    </source>
</evidence>
<dbReference type="InterPro" id="IPR011047">
    <property type="entry name" value="Quinoprotein_ADH-like_sf"/>
</dbReference>
<organism evidence="7 8">
    <name type="scientific">Actinomadura verrucosospora</name>
    <dbReference type="NCBI Taxonomy" id="46165"/>
    <lineage>
        <taxon>Bacteria</taxon>
        <taxon>Bacillati</taxon>
        <taxon>Actinomycetota</taxon>
        <taxon>Actinomycetes</taxon>
        <taxon>Streptosporangiales</taxon>
        <taxon>Thermomonosporaceae</taxon>
        <taxon>Actinomadura</taxon>
    </lineage>
</organism>
<evidence type="ECO:0000256" key="4">
    <source>
        <dbReference type="ARBA" id="ARBA00022840"/>
    </source>
</evidence>
<dbReference type="RefSeq" id="WP_173097407.1">
    <property type="nucleotide sequence ID" value="NZ_CP053892.1"/>
</dbReference>
<reference evidence="7 8" key="1">
    <citation type="submission" date="2020-05" db="EMBL/GenBank/DDBJ databases">
        <title>Actinomadura verrucosospora NRRL-B18236 (PFL_A860) Genome sequencing and assembly.</title>
        <authorList>
            <person name="Samborskyy M."/>
        </authorList>
    </citation>
    <scope>NUCLEOTIDE SEQUENCE [LARGE SCALE GENOMIC DNA]</scope>
    <source>
        <strain evidence="7 8">NRRL:B18236</strain>
    </source>
</reference>
<keyword evidence="1" id="KW-0808">Transferase</keyword>
<feature type="region of interest" description="Disordered" evidence="5">
    <location>
        <begin position="290"/>
        <end position="324"/>
    </location>
</feature>
<dbReference type="AlphaFoldDB" id="A0A7D3ZYR7"/>
<dbReference type="InterPro" id="IPR008271">
    <property type="entry name" value="Ser/Thr_kinase_AS"/>
</dbReference>
<keyword evidence="3 7" id="KW-0418">Kinase</keyword>
<gene>
    <name evidence="7" type="ORF">ACTIVE_5089</name>
</gene>
<keyword evidence="7" id="KW-0723">Serine/threonine-protein kinase</keyword>
<dbReference type="Gene3D" id="1.10.510.10">
    <property type="entry name" value="Transferase(Phosphotransferase) domain 1"/>
    <property type="match status" value="1"/>
</dbReference>
<dbReference type="Gene3D" id="2.130.10.10">
    <property type="entry name" value="YVTN repeat-like/Quinoprotein amine dehydrogenase"/>
    <property type="match status" value="2"/>
</dbReference>
<dbReference type="Proteomes" id="UP000501240">
    <property type="component" value="Chromosome"/>
</dbReference>
<evidence type="ECO:0000256" key="2">
    <source>
        <dbReference type="ARBA" id="ARBA00022741"/>
    </source>
</evidence>
<dbReference type="Gene3D" id="3.30.200.20">
    <property type="entry name" value="Phosphorylase Kinase, domain 1"/>
    <property type="match status" value="1"/>
</dbReference>
<dbReference type="PANTHER" id="PTHR43289">
    <property type="entry name" value="MITOGEN-ACTIVATED PROTEIN KINASE KINASE KINASE 20-RELATED"/>
    <property type="match status" value="1"/>
</dbReference>
<dbReference type="GO" id="GO:0004674">
    <property type="term" value="F:protein serine/threonine kinase activity"/>
    <property type="evidence" value="ECO:0007669"/>
    <property type="project" value="UniProtKB-KW"/>
</dbReference>
<dbReference type="InterPro" id="IPR011009">
    <property type="entry name" value="Kinase-like_dom_sf"/>
</dbReference>
<evidence type="ECO:0000259" key="6">
    <source>
        <dbReference type="PROSITE" id="PS50011"/>
    </source>
</evidence>
<keyword evidence="2" id="KW-0547">Nucleotide-binding</keyword>
<dbReference type="PROSITE" id="PS00108">
    <property type="entry name" value="PROTEIN_KINASE_ST"/>
    <property type="match status" value="1"/>
</dbReference>
<dbReference type="PROSITE" id="PS50011">
    <property type="entry name" value="PROTEIN_KINASE_DOM"/>
    <property type="match status" value="1"/>
</dbReference>
<dbReference type="SUPFAM" id="SSF50998">
    <property type="entry name" value="Quinoprotein alcohol dehydrogenase-like"/>
    <property type="match status" value="1"/>
</dbReference>
<dbReference type="Pfam" id="PF00069">
    <property type="entry name" value="Pkinase"/>
    <property type="match status" value="1"/>
</dbReference>
<protein>
    <submittedName>
        <fullName evidence="7">Serine/threonine protein kinase</fullName>
    </submittedName>
</protein>
<keyword evidence="4" id="KW-0067">ATP-binding</keyword>
<dbReference type="InterPro" id="IPR000719">
    <property type="entry name" value="Prot_kinase_dom"/>
</dbReference>
<dbReference type="EMBL" id="CP053892">
    <property type="protein sequence ID" value="QKG23446.1"/>
    <property type="molecule type" value="Genomic_DNA"/>
</dbReference>